<name>V5WNI1_9SPIO</name>
<dbReference type="AlphaFoldDB" id="V5WNI1"/>
<evidence type="ECO:0000259" key="1">
    <source>
        <dbReference type="Pfam" id="PF00483"/>
    </source>
</evidence>
<reference evidence="2 3" key="1">
    <citation type="journal article" date="2015" name="Stand. Genomic Sci.">
        <title>Complete genome sequence and description of Salinispira pacifica gen. nov., sp. nov., a novel spirochaete isolated form a hypersaline microbial mat.</title>
        <authorList>
            <person name="Ben Hania W."/>
            <person name="Joseph M."/>
            <person name="Schumann P."/>
            <person name="Bunk B."/>
            <person name="Fiebig A."/>
            <person name="Sproer C."/>
            <person name="Klenk H.P."/>
            <person name="Fardeau M.L."/>
            <person name="Spring S."/>
        </authorList>
    </citation>
    <scope>NUCLEOTIDE SEQUENCE [LARGE SCALE GENOMIC DNA]</scope>
    <source>
        <strain evidence="2 3">L21-RPul-D2</strain>
    </source>
</reference>
<evidence type="ECO:0000313" key="2">
    <source>
        <dbReference type="EMBL" id="AHC16561.1"/>
    </source>
</evidence>
<dbReference type="InterPro" id="IPR005835">
    <property type="entry name" value="NTP_transferase_dom"/>
</dbReference>
<dbReference type="KEGG" id="slr:L21SP2_3221"/>
<feature type="domain" description="Nucleotidyl transferase" evidence="1">
    <location>
        <begin position="6"/>
        <end position="222"/>
    </location>
</feature>
<dbReference type="STRING" id="1307761.L21SP2_3221"/>
<dbReference type="Proteomes" id="UP000018680">
    <property type="component" value="Chromosome"/>
</dbReference>
<dbReference type="PATRIC" id="fig|1307761.3.peg.3210"/>
<dbReference type="OrthoDB" id="9779926at2"/>
<proteinExistence type="predicted"/>
<organism evidence="2 3">
    <name type="scientific">Salinispira pacifica</name>
    <dbReference type="NCBI Taxonomy" id="1307761"/>
    <lineage>
        <taxon>Bacteria</taxon>
        <taxon>Pseudomonadati</taxon>
        <taxon>Spirochaetota</taxon>
        <taxon>Spirochaetia</taxon>
        <taxon>Spirochaetales</taxon>
        <taxon>Spirochaetaceae</taxon>
        <taxon>Salinispira</taxon>
    </lineage>
</organism>
<dbReference type="eggNOG" id="COG1208">
    <property type="taxonomic scope" value="Bacteria"/>
</dbReference>
<accession>V5WNI1</accession>
<evidence type="ECO:0000313" key="3">
    <source>
        <dbReference type="Proteomes" id="UP000018680"/>
    </source>
</evidence>
<gene>
    <name evidence="2" type="ORF">L21SP2_3221</name>
</gene>
<dbReference type="EMBL" id="CP006939">
    <property type="protein sequence ID" value="AHC16561.1"/>
    <property type="molecule type" value="Genomic_DNA"/>
</dbReference>
<dbReference type="Pfam" id="PF00483">
    <property type="entry name" value="NTP_transferase"/>
    <property type="match status" value="1"/>
</dbReference>
<sequence>MKPTLLILAAGMGSRYGGIKQIEPVGTNGEIILEYSIFDAIRAGFGKVVFVIRRDIKDDFDKHVLPRFSDRIPCEYVFQEMDDLPAGFSVPEDRSKPWGTAHAVLAARDVLKEPFAVINADDFYGKDAYRVMGEFLASRNGTDREYAMVGYQLMKTVSENGTVSRGICQVDEQGCLTGMTEHTKLEKKSGHVLSHLDDGSSKRFTGDEAVSMNLFGFTPAVLPRMQEMFASFLRSTGPDLKSEFYIPTVANDAVNSGDASMKVLRSSAEWFGITYQEDRPGVVSSIQALVESGEYPESLWA</sequence>
<protein>
    <recommendedName>
        <fullName evidence="1">Nucleotidyl transferase domain-containing protein</fullName>
    </recommendedName>
</protein>
<dbReference type="HOGENOM" id="CLU_077108_0_0_12"/>
<dbReference type="RefSeq" id="WP_024269454.1">
    <property type="nucleotide sequence ID" value="NC_023035.1"/>
</dbReference>
<dbReference type="Gene3D" id="3.90.550.10">
    <property type="entry name" value="Spore Coat Polysaccharide Biosynthesis Protein SpsA, Chain A"/>
    <property type="match status" value="1"/>
</dbReference>
<dbReference type="SUPFAM" id="SSF53448">
    <property type="entry name" value="Nucleotide-diphospho-sugar transferases"/>
    <property type="match status" value="1"/>
</dbReference>
<dbReference type="InterPro" id="IPR029044">
    <property type="entry name" value="Nucleotide-diphossugar_trans"/>
</dbReference>
<keyword evidence="3" id="KW-1185">Reference proteome</keyword>